<reference evidence="2" key="1">
    <citation type="submission" date="2019-11" db="EMBL/GenBank/DDBJ databases">
        <title>Description of Pedobacter sp. LMG 31464T.</title>
        <authorList>
            <person name="Carlier A."/>
            <person name="Qi S."/>
            <person name="Vandamme P."/>
        </authorList>
    </citation>
    <scope>NUCLEOTIDE SEQUENCE</scope>
    <source>
        <strain evidence="2">LMG 31464</strain>
    </source>
</reference>
<accession>A0A923IU13</accession>
<feature type="transmembrane region" description="Helical" evidence="1">
    <location>
        <begin position="79"/>
        <end position="99"/>
    </location>
</feature>
<dbReference type="RefSeq" id="WP_182921064.1">
    <property type="nucleotide sequence ID" value="NZ_WNXD01000001.1"/>
</dbReference>
<organism evidence="2 3">
    <name type="scientific">Pedobacter planticolens</name>
    <dbReference type="NCBI Taxonomy" id="2679964"/>
    <lineage>
        <taxon>Bacteria</taxon>
        <taxon>Pseudomonadati</taxon>
        <taxon>Bacteroidota</taxon>
        <taxon>Sphingobacteriia</taxon>
        <taxon>Sphingobacteriales</taxon>
        <taxon>Sphingobacteriaceae</taxon>
        <taxon>Pedobacter</taxon>
    </lineage>
</organism>
<gene>
    <name evidence="2" type="ORF">GM921_02670</name>
</gene>
<protein>
    <submittedName>
        <fullName evidence="2">Uncharacterized protein</fullName>
    </submittedName>
</protein>
<sequence>MNISRIKFVFIFLAFAFAFLFGTNLLLGQPTESLLGVASQGVWKATISTILSPIKIILIGPLLPFIKFLHQDPDTPPPFFLLGFAFYWTILALIIHYVIGKIKRTD</sequence>
<proteinExistence type="predicted"/>
<dbReference type="EMBL" id="WNXD01000001">
    <property type="protein sequence ID" value="MBB2144376.1"/>
    <property type="molecule type" value="Genomic_DNA"/>
</dbReference>
<evidence type="ECO:0000313" key="3">
    <source>
        <dbReference type="Proteomes" id="UP000601055"/>
    </source>
</evidence>
<keyword evidence="1" id="KW-1133">Transmembrane helix</keyword>
<keyword evidence="3" id="KW-1185">Reference proteome</keyword>
<keyword evidence="1" id="KW-0472">Membrane</keyword>
<comment type="caution">
    <text evidence="2">The sequence shown here is derived from an EMBL/GenBank/DDBJ whole genome shotgun (WGS) entry which is preliminary data.</text>
</comment>
<dbReference type="AlphaFoldDB" id="A0A923IU13"/>
<name>A0A923IU13_9SPHI</name>
<evidence type="ECO:0000256" key="1">
    <source>
        <dbReference type="SAM" id="Phobius"/>
    </source>
</evidence>
<evidence type="ECO:0000313" key="2">
    <source>
        <dbReference type="EMBL" id="MBB2144376.1"/>
    </source>
</evidence>
<dbReference type="Proteomes" id="UP000601055">
    <property type="component" value="Unassembled WGS sequence"/>
</dbReference>
<keyword evidence="1" id="KW-0812">Transmembrane</keyword>